<sequence length="242" mass="25047">MPEMLSSQILLDEEDAKLGWELPHDGQSMQALRSSPRVGADRWRIADIIVPAHLLPPYQDEDDETILPSSAHPSYPYGNPYNPTTRNSSTPYSRPSQAAFLSRGGGGDGGASGGHGSSSSSRFAAARSLGPLLPGAKATASGPGSLATTLSNLELRGLFQTTTLGDAQDREWGEMGLASLLGIEEGSGLDDDPETLLRNAGIASTDGPGANGAGGMDPSAGGEAQGQNAGDQPDTEEEEEEE</sequence>
<feature type="region of interest" description="Disordered" evidence="1">
    <location>
        <begin position="60"/>
        <end position="123"/>
    </location>
</feature>
<keyword evidence="3" id="KW-1185">Reference proteome</keyword>
<evidence type="ECO:0000313" key="3">
    <source>
        <dbReference type="Proteomes" id="UP000198372"/>
    </source>
</evidence>
<reference evidence="3" key="1">
    <citation type="submission" date="2016-09" db="EMBL/GenBank/DDBJ databases">
        <authorList>
            <person name="Jeantristanb JTB J.-T."/>
            <person name="Ricardo R."/>
        </authorList>
    </citation>
    <scope>NUCLEOTIDE SEQUENCE [LARGE SCALE GENOMIC DNA]</scope>
</reference>
<gene>
    <name evidence="2" type="ORF">BQ2448_1916</name>
</gene>
<evidence type="ECO:0000256" key="1">
    <source>
        <dbReference type="SAM" id="MobiDB-lite"/>
    </source>
</evidence>
<feature type="compositionally biased region" description="Acidic residues" evidence="1">
    <location>
        <begin position="233"/>
        <end position="242"/>
    </location>
</feature>
<feature type="region of interest" description="Disordered" evidence="1">
    <location>
        <begin position="184"/>
        <end position="242"/>
    </location>
</feature>
<dbReference type="EMBL" id="FMSP01000005">
    <property type="protein sequence ID" value="SCV70522.1"/>
    <property type="molecule type" value="Genomic_DNA"/>
</dbReference>
<accession>A0A238F9I0</accession>
<dbReference type="AlphaFoldDB" id="A0A238F9I0"/>
<feature type="compositionally biased region" description="Gly residues" evidence="1">
    <location>
        <begin position="103"/>
        <end position="116"/>
    </location>
</feature>
<name>A0A238F9I0_9BASI</name>
<feature type="compositionally biased region" description="Polar residues" evidence="1">
    <location>
        <begin position="81"/>
        <end position="96"/>
    </location>
</feature>
<organism evidence="2 3">
    <name type="scientific">Microbotryum intermedium</name>
    <dbReference type="NCBI Taxonomy" id="269621"/>
    <lineage>
        <taxon>Eukaryota</taxon>
        <taxon>Fungi</taxon>
        <taxon>Dikarya</taxon>
        <taxon>Basidiomycota</taxon>
        <taxon>Pucciniomycotina</taxon>
        <taxon>Microbotryomycetes</taxon>
        <taxon>Microbotryales</taxon>
        <taxon>Microbotryaceae</taxon>
        <taxon>Microbotryum</taxon>
    </lineage>
</organism>
<evidence type="ECO:0000313" key="2">
    <source>
        <dbReference type="EMBL" id="SCV70522.1"/>
    </source>
</evidence>
<dbReference type="OrthoDB" id="2351920at2759"/>
<dbReference type="Proteomes" id="UP000198372">
    <property type="component" value="Unassembled WGS sequence"/>
</dbReference>
<proteinExistence type="predicted"/>
<protein>
    <submittedName>
        <fullName evidence="2">BQ2448_1916 protein</fullName>
    </submittedName>
</protein>